<organism evidence="1 3">
    <name type="scientific">Roseovarius indicus</name>
    <dbReference type="NCBI Taxonomy" id="540747"/>
    <lineage>
        <taxon>Bacteria</taxon>
        <taxon>Pseudomonadati</taxon>
        <taxon>Pseudomonadota</taxon>
        <taxon>Alphaproteobacteria</taxon>
        <taxon>Rhodobacterales</taxon>
        <taxon>Roseobacteraceae</taxon>
        <taxon>Roseovarius</taxon>
    </lineage>
</organism>
<gene>
    <name evidence="2" type="ORF">RIdsm_01323</name>
    <name evidence="1" type="ORF">XM52_06960</name>
</gene>
<dbReference type="RefSeq" id="WP_057814683.1">
    <property type="nucleotide sequence ID" value="NZ_CP031598.1"/>
</dbReference>
<dbReference type="OrthoDB" id="9808943at2"/>
<reference evidence="2 4" key="2">
    <citation type="submission" date="2018-08" db="EMBL/GenBank/DDBJ databases">
        <title>Genetic Globetrotter - A new plasmid hitch-hiking vast phylogenetic and geographic distances.</title>
        <authorList>
            <person name="Vollmers J."/>
            <person name="Petersen J."/>
        </authorList>
    </citation>
    <scope>NUCLEOTIDE SEQUENCE [LARGE SCALE GENOMIC DNA]</scope>
    <source>
        <strain evidence="2 4">DSM 26383</strain>
    </source>
</reference>
<dbReference type="SUPFAM" id="SSF55298">
    <property type="entry name" value="YjgF-like"/>
    <property type="match status" value="1"/>
</dbReference>
<dbReference type="EMBL" id="LAXI01000003">
    <property type="protein sequence ID" value="KRS18535.1"/>
    <property type="molecule type" value="Genomic_DNA"/>
</dbReference>
<dbReference type="AlphaFoldDB" id="A0A0T5PB54"/>
<name>A0A0T5PB54_9RHOB</name>
<dbReference type="Pfam" id="PF01042">
    <property type="entry name" value="Ribonuc_L-PSP"/>
    <property type="match status" value="1"/>
</dbReference>
<accession>A0A0T5PB54</accession>
<dbReference type="InterPro" id="IPR006175">
    <property type="entry name" value="YjgF/YER057c/UK114"/>
</dbReference>
<dbReference type="Proteomes" id="UP000051401">
    <property type="component" value="Unassembled WGS sequence"/>
</dbReference>
<protein>
    <submittedName>
        <fullName evidence="2">Putative endoribonuclease L-PSP</fullName>
    </submittedName>
</protein>
<evidence type="ECO:0000313" key="1">
    <source>
        <dbReference type="EMBL" id="KRS18535.1"/>
    </source>
</evidence>
<reference evidence="1 3" key="1">
    <citation type="submission" date="2015-04" db="EMBL/GenBank/DDBJ databases">
        <title>The draft genome sequence of Roseovarius indicus B108T.</title>
        <authorList>
            <person name="Li G."/>
            <person name="Lai Q."/>
            <person name="Shao Z."/>
            <person name="Yan P."/>
        </authorList>
    </citation>
    <scope>NUCLEOTIDE SEQUENCE [LARGE SCALE GENOMIC DNA]</scope>
    <source>
        <strain evidence="1 3">B108</strain>
    </source>
</reference>
<sequence>MIRLKHEDSDRTLGSVTKDYAFFVVNAADSTTGKLPEGLSVADETRICVEKLEAALEKAGLTLNDLAKCNSFLAEDSYRADFWGTYNKMLAPGPYPARCTFVTGLPSGCRVQLDAVAVNTGA</sequence>
<evidence type="ECO:0000313" key="3">
    <source>
        <dbReference type="Proteomes" id="UP000051401"/>
    </source>
</evidence>
<dbReference type="PATRIC" id="fig|540747.5.peg.3754"/>
<dbReference type="STRING" id="540747.SAMN04488031_104223"/>
<evidence type="ECO:0000313" key="4">
    <source>
        <dbReference type="Proteomes" id="UP000325785"/>
    </source>
</evidence>
<dbReference type="KEGG" id="rid:RIdsm_01323"/>
<dbReference type="Gene3D" id="3.30.1330.40">
    <property type="entry name" value="RutC-like"/>
    <property type="match status" value="1"/>
</dbReference>
<dbReference type="EMBL" id="CP031598">
    <property type="protein sequence ID" value="QEW25536.1"/>
    <property type="molecule type" value="Genomic_DNA"/>
</dbReference>
<dbReference type="Proteomes" id="UP000325785">
    <property type="component" value="Chromosome"/>
</dbReference>
<keyword evidence="3" id="KW-1185">Reference proteome</keyword>
<proteinExistence type="predicted"/>
<evidence type="ECO:0000313" key="2">
    <source>
        <dbReference type="EMBL" id="QEW25536.1"/>
    </source>
</evidence>
<dbReference type="InterPro" id="IPR035959">
    <property type="entry name" value="RutC-like_sf"/>
</dbReference>